<dbReference type="GO" id="GO:0020037">
    <property type="term" value="F:heme binding"/>
    <property type="evidence" value="ECO:0007669"/>
    <property type="project" value="UniProtKB-UniRule"/>
</dbReference>
<dbReference type="SUPFAM" id="SSF48113">
    <property type="entry name" value="Heme-dependent peroxidases"/>
    <property type="match status" value="1"/>
</dbReference>
<dbReference type="OrthoDB" id="3533800at2759"/>
<reference evidence="8 9" key="1">
    <citation type="journal article" date="2014" name="Genome Announc.">
        <title>Draft genome sequence of Sclerotinia borealis, a psychrophilic plant pathogenic fungus.</title>
        <authorList>
            <person name="Mardanov A.V."/>
            <person name="Beletsky A.V."/>
            <person name="Kadnikov V.V."/>
            <person name="Ignatov A.N."/>
            <person name="Ravin N.V."/>
        </authorList>
    </citation>
    <scope>NUCLEOTIDE SEQUENCE [LARGE SCALE GENOMIC DNA]</scope>
    <source>
        <strain evidence="9">F-4157</strain>
    </source>
</reference>
<dbReference type="PANTHER" id="PTHR31356">
    <property type="entry name" value="THYLAKOID LUMENAL 29 KDA PROTEIN, CHLOROPLASTIC-RELATED"/>
    <property type="match status" value="1"/>
</dbReference>
<feature type="domain" description="Plant heme peroxidase family profile" evidence="7">
    <location>
        <begin position="71"/>
        <end position="348"/>
    </location>
</feature>
<dbReference type="Pfam" id="PF00141">
    <property type="entry name" value="peroxidase"/>
    <property type="match status" value="1"/>
</dbReference>
<dbReference type="GO" id="GO:0004601">
    <property type="term" value="F:peroxidase activity"/>
    <property type="evidence" value="ECO:0007669"/>
    <property type="project" value="UniProtKB-KW"/>
</dbReference>
<organism evidence="8 9">
    <name type="scientific">Sclerotinia borealis (strain F-4128)</name>
    <dbReference type="NCBI Taxonomy" id="1432307"/>
    <lineage>
        <taxon>Eukaryota</taxon>
        <taxon>Fungi</taxon>
        <taxon>Dikarya</taxon>
        <taxon>Ascomycota</taxon>
        <taxon>Pezizomycotina</taxon>
        <taxon>Leotiomycetes</taxon>
        <taxon>Helotiales</taxon>
        <taxon>Sclerotiniaceae</taxon>
        <taxon>Sclerotinia</taxon>
    </lineage>
</organism>
<keyword evidence="3 5" id="KW-0560">Oxidoreductase</keyword>
<dbReference type="Gene3D" id="1.10.420.10">
    <property type="entry name" value="Peroxidase, domain 2"/>
    <property type="match status" value="1"/>
</dbReference>
<keyword evidence="2" id="KW-0408">Iron</keyword>
<keyword evidence="2" id="KW-0349">Heme</keyword>
<dbReference type="GO" id="GO:0042744">
    <property type="term" value="P:hydrogen peroxide catabolic process"/>
    <property type="evidence" value="ECO:0007669"/>
    <property type="project" value="TreeGrafter"/>
</dbReference>
<sequence>MYKTFVIAFVCASGLLSGCHAQVDGIDVRDMMEEMEHVWVDNDGTNSNGFLKDVSPCLNYASGSSNQGRQTSAQWVRFAFHDFVTADAATGTGGMDASLGFESNRGENHGPFVNDSLTLFKPTVSAYLSMSDNAALAVVAAVAKCGGSDSGINLRVGRIDATSAGPAGVPGPPTDLNKTLAQFAASGFDASDTIALTACGHSLGRVHNSDTAIVVNSSFVSPTNLDGGDPFDSTPGVFDPNNINEYLNGTGNLGGPLCTAANVAFRSDYRLYISDNNATVQSMSEETAFQSRCNSLFEKMIDVVPSTVTLSDAVQPMEWKAVDVMMDVSSAGNVSISGLIRNLYTTTQPPDTVSYTTTSSTTAKSSTATSSKKSGSGTSVFGSTTYWPFNSTIASGTTSLSFNNVSYPINDNIFVLPAQSSFDSKTGSLVVKSAALTSASGDGDMTAVFYVPTDQEGTISPKIVHKNVTMTSFGTAGAYTLYSSDAVTASSTGTVIVKVIQGDASSRTVKSTIFAS</sequence>
<dbReference type="Gene3D" id="1.10.520.10">
    <property type="match status" value="1"/>
</dbReference>
<evidence type="ECO:0000256" key="6">
    <source>
        <dbReference type="SAM" id="MobiDB-lite"/>
    </source>
</evidence>
<dbReference type="GO" id="GO:0000302">
    <property type="term" value="P:response to reactive oxygen species"/>
    <property type="evidence" value="ECO:0007669"/>
    <property type="project" value="TreeGrafter"/>
</dbReference>
<keyword evidence="2" id="KW-0479">Metal-binding</keyword>
<protein>
    <recommendedName>
        <fullName evidence="5">Peroxidase</fullName>
        <ecNumber evidence="5">1.11.1.-</ecNumber>
    </recommendedName>
</protein>
<keyword evidence="5" id="KW-0732">Signal</keyword>
<gene>
    <name evidence="8" type="ORF">SBOR_7993</name>
</gene>
<dbReference type="Proteomes" id="UP000019487">
    <property type="component" value="Unassembled WGS sequence"/>
</dbReference>
<dbReference type="GO" id="GO:0046872">
    <property type="term" value="F:metal ion binding"/>
    <property type="evidence" value="ECO:0007669"/>
    <property type="project" value="UniProtKB-UniRule"/>
</dbReference>
<proteinExistence type="inferred from homology"/>
<dbReference type="PANTHER" id="PTHR31356:SF53">
    <property type="entry name" value="HEME PEROXIDASE"/>
    <property type="match status" value="1"/>
</dbReference>
<evidence type="ECO:0000256" key="5">
    <source>
        <dbReference type="RuleBase" id="RU363051"/>
    </source>
</evidence>
<comment type="caution">
    <text evidence="8">The sequence shown here is derived from an EMBL/GenBank/DDBJ whole genome shotgun (WGS) entry which is preliminary data.</text>
</comment>
<dbReference type="PROSITE" id="PS50873">
    <property type="entry name" value="PEROXIDASE_4"/>
    <property type="match status" value="1"/>
</dbReference>
<evidence type="ECO:0000256" key="3">
    <source>
        <dbReference type="ARBA" id="ARBA00023002"/>
    </source>
</evidence>
<dbReference type="HOGENOM" id="CLU_004824_4_0_1"/>
<accession>W9C6Z1</accession>
<dbReference type="EMBL" id="AYSA01000476">
    <property type="protein sequence ID" value="ESZ91631.1"/>
    <property type="molecule type" value="Genomic_DNA"/>
</dbReference>
<evidence type="ECO:0000256" key="1">
    <source>
        <dbReference type="ARBA" id="ARBA00022559"/>
    </source>
</evidence>
<feature type="compositionally biased region" description="Low complexity" evidence="6">
    <location>
        <begin position="352"/>
        <end position="378"/>
    </location>
</feature>
<feature type="chain" id="PRO_5006994412" description="Peroxidase" evidence="5">
    <location>
        <begin position="22"/>
        <end position="516"/>
    </location>
</feature>
<dbReference type="AlphaFoldDB" id="W9C6Z1"/>
<feature type="region of interest" description="Disordered" evidence="6">
    <location>
        <begin position="351"/>
        <end position="378"/>
    </location>
</feature>
<dbReference type="STRING" id="1432307.W9C6Z1"/>
<comment type="similarity">
    <text evidence="4">Belongs to the peroxidase family.</text>
</comment>
<keyword evidence="9" id="KW-1185">Reference proteome</keyword>
<keyword evidence="1 5" id="KW-0575">Peroxidase</keyword>
<dbReference type="InterPro" id="IPR002016">
    <property type="entry name" value="Haem_peroxidase"/>
</dbReference>
<dbReference type="InterPro" id="IPR044831">
    <property type="entry name" value="Ccp1-like"/>
</dbReference>
<name>W9C6Z1_SCLBF</name>
<evidence type="ECO:0000313" key="9">
    <source>
        <dbReference type="Proteomes" id="UP000019487"/>
    </source>
</evidence>
<evidence type="ECO:0000256" key="4">
    <source>
        <dbReference type="RuleBase" id="RU004241"/>
    </source>
</evidence>
<evidence type="ECO:0000259" key="7">
    <source>
        <dbReference type="PROSITE" id="PS50873"/>
    </source>
</evidence>
<dbReference type="GO" id="GO:0034599">
    <property type="term" value="P:cellular response to oxidative stress"/>
    <property type="evidence" value="ECO:0007669"/>
    <property type="project" value="InterPro"/>
</dbReference>
<evidence type="ECO:0000313" key="8">
    <source>
        <dbReference type="EMBL" id="ESZ91631.1"/>
    </source>
</evidence>
<dbReference type="PROSITE" id="PS51257">
    <property type="entry name" value="PROKAR_LIPOPROTEIN"/>
    <property type="match status" value="1"/>
</dbReference>
<dbReference type="EC" id="1.11.1.-" evidence="5"/>
<feature type="signal peptide" evidence="5">
    <location>
        <begin position="1"/>
        <end position="21"/>
    </location>
</feature>
<evidence type="ECO:0000256" key="2">
    <source>
        <dbReference type="ARBA" id="ARBA00022617"/>
    </source>
</evidence>
<dbReference type="InterPro" id="IPR010255">
    <property type="entry name" value="Haem_peroxidase_sf"/>
</dbReference>